<dbReference type="InterPro" id="IPR027417">
    <property type="entry name" value="P-loop_NTPase"/>
</dbReference>
<evidence type="ECO:0000259" key="1">
    <source>
        <dbReference type="SMART" id="SM00382"/>
    </source>
</evidence>
<evidence type="ECO:0000313" key="3">
    <source>
        <dbReference type="Proteomes" id="UP000469011"/>
    </source>
</evidence>
<dbReference type="InterPro" id="IPR003593">
    <property type="entry name" value="AAA+_ATPase"/>
</dbReference>
<proteinExistence type="predicted"/>
<dbReference type="SUPFAM" id="SSF52540">
    <property type="entry name" value="P-loop containing nucleoside triphosphate hydrolases"/>
    <property type="match status" value="1"/>
</dbReference>
<keyword evidence="3" id="KW-1185">Reference proteome</keyword>
<dbReference type="GO" id="GO:0005524">
    <property type="term" value="F:ATP binding"/>
    <property type="evidence" value="ECO:0007669"/>
    <property type="project" value="InterPro"/>
</dbReference>
<dbReference type="FunFam" id="3.40.50.300:FF:001005">
    <property type="entry name" value="MoxR family ATPase"/>
    <property type="match status" value="1"/>
</dbReference>
<dbReference type="CDD" id="cd00009">
    <property type="entry name" value="AAA"/>
    <property type="match status" value="1"/>
</dbReference>
<feature type="domain" description="AAA+ ATPase" evidence="1">
    <location>
        <begin position="37"/>
        <end position="203"/>
    </location>
</feature>
<dbReference type="SMART" id="SM00382">
    <property type="entry name" value="AAA"/>
    <property type="match status" value="1"/>
</dbReference>
<dbReference type="PANTHER" id="PTHR42759">
    <property type="entry name" value="MOXR FAMILY PROTEIN"/>
    <property type="match status" value="1"/>
</dbReference>
<dbReference type="Proteomes" id="UP000469011">
    <property type="component" value="Unassembled WGS sequence"/>
</dbReference>
<gene>
    <name evidence="2" type="ORF">GTK09_22050</name>
</gene>
<dbReference type="GO" id="GO:0016887">
    <property type="term" value="F:ATP hydrolysis activity"/>
    <property type="evidence" value="ECO:0007669"/>
    <property type="project" value="InterPro"/>
</dbReference>
<organism evidence="2 3">
    <name type="scientific">Jiella pacifica</name>
    <dbReference type="NCBI Taxonomy" id="2696469"/>
    <lineage>
        <taxon>Bacteria</taxon>
        <taxon>Pseudomonadati</taxon>
        <taxon>Pseudomonadota</taxon>
        <taxon>Alphaproteobacteria</taxon>
        <taxon>Hyphomicrobiales</taxon>
        <taxon>Aurantimonadaceae</taxon>
        <taxon>Jiella</taxon>
    </lineage>
</organism>
<dbReference type="RefSeq" id="WP_163465562.1">
    <property type="nucleotide sequence ID" value="NZ_JAAAMG010000024.1"/>
</dbReference>
<sequence>MSNPTPNDWRTLGESFAAKGYIASPDLAMALFIALKLGRPLLLEGAAGVGKTEVARTLAMVKDTRLIRLQCYEGLDAAHAIYEWNYQRQLLAIRAAAEGGETGRSVEQRIFSEEFLLQRPLLEAIRQETPPVLLIDEIDRADEEFEAYLLEVLSDFQITVPELGTITARSIPHVILTSNGTRELSDALRRRCLYAHVDFPSRESELRILAARHPEVEPALARQIVGFVQSLRKEDLEKTPGVAEMLDFAAALVGLGVSDLSADPAVLQATLATLLKTQGDQASVPTEVAQRLAGKAS</sequence>
<dbReference type="Pfam" id="PF07728">
    <property type="entry name" value="AAA_5"/>
    <property type="match status" value="1"/>
</dbReference>
<dbReference type="AlphaFoldDB" id="A0A6N9T6V3"/>
<dbReference type="EMBL" id="JAAAMG010000024">
    <property type="protein sequence ID" value="NDW07103.1"/>
    <property type="molecule type" value="Genomic_DNA"/>
</dbReference>
<dbReference type="InterPro" id="IPR011704">
    <property type="entry name" value="ATPase_dyneun-rel_AAA"/>
</dbReference>
<protein>
    <submittedName>
        <fullName evidence="2">AAA domain-containing protein</fullName>
    </submittedName>
</protein>
<dbReference type="Gene3D" id="3.40.50.300">
    <property type="entry name" value="P-loop containing nucleotide triphosphate hydrolases"/>
    <property type="match status" value="1"/>
</dbReference>
<dbReference type="PANTHER" id="PTHR42759:SF1">
    <property type="entry name" value="MAGNESIUM-CHELATASE SUBUNIT CHLD"/>
    <property type="match status" value="1"/>
</dbReference>
<evidence type="ECO:0000313" key="2">
    <source>
        <dbReference type="EMBL" id="NDW07103.1"/>
    </source>
</evidence>
<reference evidence="2 3" key="1">
    <citation type="submission" date="2020-01" db="EMBL/GenBank/DDBJ databases">
        <title>Jiella pacifica sp. nov.</title>
        <authorList>
            <person name="Xue Z."/>
            <person name="Zhu S."/>
            <person name="Chen J."/>
            <person name="Yang J."/>
        </authorList>
    </citation>
    <scope>NUCLEOTIDE SEQUENCE [LARGE SCALE GENOMIC DNA]</scope>
    <source>
        <strain evidence="2 3">40Bstr34</strain>
    </source>
</reference>
<name>A0A6N9T6V3_9HYPH</name>
<comment type="caution">
    <text evidence="2">The sequence shown here is derived from an EMBL/GenBank/DDBJ whole genome shotgun (WGS) entry which is preliminary data.</text>
</comment>
<accession>A0A6N9T6V3</accession>
<dbReference type="InterPro" id="IPR050764">
    <property type="entry name" value="CbbQ/NirQ/NorQ/GpvN"/>
</dbReference>